<dbReference type="Gene3D" id="3.75.10.10">
    <property type="entry name" value="L-arginine/glycine Amidinotransferase, Chain A"/>
    <property type="match status" value="1"/>
</dbReference>
<dbReference type="InterPro" id="IPR011990">
    <property type="entry name" value="TPR-like_helical_dom_sf"/>
</dbReference>
<feature type="signal peptide" evidence="2">
    <location>
        <begin position="1"/>
        <end position="19"/>
    </location>
</feature>
<accession>A0A517NTI3</accession>
<dbReference type="PANTHER" id="PTHR31377:SF0">
    <property type="entry name" value="AGMATINE DEIMINASE-RELATED"/>
    <property type="match status" value="1"/>
</dbReference>
<dbReference type="Pfam" id="PF04371">
    <property type="entry name" value="PAD_porph"/>
    <property type="match status" value="1"/>
</dbReference>
<dbReference type="SMART" id="SM00028">
    <property type="entry name" value="TPR"/>
    <property type="match status" value="2"/>
</dbReference>
<evidence type="ECO:0000313" key="4">
    <source>
        <dbReference type="Proteomes" id="UP000319817"/>
    </source>
</evidence>
<dbReference type="OrthoDB" id="255369at2"/>
<dbReference type="GO" id="GO:0004668">
    <property type="term" value="F:protein-arginine deiminase activity"/>
    <property type="evidence" value="ECO:0007669"/>
    <property type="project" value="InterPro"/>
</dbReference>
<dbReference type="EMBL" id="CP036526">
    <property type="protein sequence ID" value="QDT10430.1"/>
    <property type="molecule type" value="Genomic_DNA"/>
</dbReference>
<dbReference type="InterPro" id="IPR007466">
    <property type="entry name" value="Peptidyl-Arg-deiminase_porph"/>
</dbReference>
<evidence type="ECO:0000256" key="2">
    <source>
        <dbReference type="SAM" id="SignalP"/>
    </source>
</evidence>
<dbReference type="Gene3D" id="1.25.40.10">
    <property type="entry name" value="Tetratricopeptide repeat domain"/>
    <property type="match status" value="1"/>
</dbReference>
<dbReference type="InterPro" id="IPR019734">
    <property type="entry name" value="TPR_rpt"/>
</dbReference>
<sequence length="675" mass="74145" precursor="true">MQRKKLFLATLVFAFGTWAAVSFALRPSSPPDTADRDGPSEGEFGHLHEFSTTLMSQMRSDHRDFVLRMARKADPSIDDSIFVQNFLRSFTHFTQDKNLSSLVPEEVGAVHHHLGMLHAYNGDYRSAEQNLNKSINIAVRDGDVLAAAHTKNTLACVLASIGKPQRALELLQEALPILRKSQSDSIAVAIVLRNIGVLQHATGIDGTASLKSSISQLGDEAGMGHVGLVSDLSIDFKMILCKQLWSQGDLAGARSVCGEVRDDLTAMAPEIRGTTLRKDVVSPNQYANARRFVKYNLTTLINQIRAQQTEIKSDDGSLQSSDAWVWRPLLKLRTELVPNDSALTATMKAEFEPQSSLTLAWGMRQWTHQATLDIAKAIHGKVGLIVLADNDESLAEARSEFTAANIPAADVQFRVYQFESPWFRDAGPIVGETASGNTIWFDSQLAREGALERCAFDAIPQFLSRSEAVGLVDTALYVEGGAVLSDGQGLTACSSWIFDRNRELGIEDAQIVSELRRIAGTKILAPLEPLDGESTGHIDLFMTIPAPRTIVIGQYKDADSTNGKLLDEHANRLAKAQVDGDKINVVRVPMPENSDGVMRTYTNVIYANGILLVPSYPDVDQSIEQEVERVYRSVLPNWKIKFIDCSQIVRKGGALHCLVSNLGYIDEKLPSKATF</sequence>
<dbReference type="AlphaFoldDB" id="A0A517NTI3"/>
<dbReference type="GO" id="GO:0009446">
    <property type="term" value="P:putrescine biosynthetic process"/>
    <property type="evidence" value="ECO:0007669"/>
    <property type="project" value="InterPro"/>
</dbReference>
<gene>
    <name evidence="3" type="primary">aguA_1</name>
    <name evidence="3" type="ORF">K239x_23860</name>
</gene>
<dbReference type="Proteomes" id="UP000319817">
    <property type="component" value="Chromosome"/>
</dbReference>
<dbReference type="Pfam" id="PF13424">
    <property type="entry name" value="TPR_12"/>
    <property type="match status" value="1"/>
</dbReference>
<reference evidence="3 4" key="1">
    <citation type="submission" date="2019-02" db="EMBL/GenBank/DDBJ databases">
        <title>Deep-cultivation of Planctomycetes and their phenomic and genomic characterization uncovers novel biology.</title>
        <authorList>
            <person name="Wiegand S."/>
            <person name="Jogler M."/>
            <person name="Boedeker C."/>
            <person name="Pinto D."/>
            <person name="Vollmers J."/>
            <person name="Rivas-Marin E."/>
            <person name="Kohn T."/>
            <person name="Peeters S.H."/>
            <person name="Heuer A."/>
            <person name="Rast P."/>
            <person name="Oberbeckmann S."/>
            <person name="Bunk B."/>
            <person name="Jeske O."/>
            <person name="Meyerdierks A."/>
            <person name="Storesund J.E."/>
            <person name="Kallscheuer N."/>
            <person name="Luecker S."/>
            <person name="Lage O.M."/>
            <person name="Pohl T."/>
            <person name="Merkel B.J."/>
            <person name="Hornburger P."/>
            <person name="Mueller R.-W."/>
            <person name="Bruemmer F."/>
            <person name="Labrenz M."/>
            <person name="Spormann A.M."/>
            <person name="Op den Camp H."/>
            <person name="Overmann J."/>
            <person name="Amann R."/>
            <person name="Jetten M.S.M."/>
            <person name="Mascher T."/>
            <person name="Medema M.H."/>
            <person name="Devos D.P."/>
            <person name="Kaster A.-K."/>
            <person name="Ovreas L."/>
            <person name="Rohde M."/>
            <person name="Galperin M.Y."/>
            <person name="Jogler C."/>
        </authorList>
    </citation>
    <scope>NUCLEOTIDE SEQUENCE [LARGE SCALE GENOMIC DNA]</scope>
    <source>
        <strain evidence="3 4">K23_9</strain>
    </source>
</reference>
<keyword evidence="4" id="KW-1185">Reference proteome</keyword>
<keyword evidence="2" id="KW-0732">Signal</keyword>
<proteinExistence type="predicted"/>
<evidence type="ECO:0000256" key="1">
    <source>
        <dbReference type="ARBA" id="ARBA00022801"/>
    </source>
</evidence>
<evidence type="ECO:0000313" key="3">
    <source>
        <dbReference type="EMBL" id="QDT10430.1"/>
    </source>
</evidence>
<dbReference type="GO" id="GO:0047632">
    <property type="term" value="F:agmatine deiminase activity"/>
    <property type="evidence" value="ECO:0007669"/>
    <property type="project" value="UniProtKB-EC"/>
</dbReference>
<organism evidence="3 4">
    <name type="scientific">Stieleria marina</name>
    <dbReference type="NCBI Taxonomy" id="1930275"/>
    <lineage>
        <taxon>Bacteria</taxon>
        <taxon>Pseudomonadati</taxon>
        <taxon>Planctomycetota</taxon>
        <taxon>Planctomycetia</taxon>
        <taxon>Pirellulales</taxon>
        <taxon>Pirellulaceae</taxon>
        <taxon>Stieleria</taxon>
    </lineage>
</organism>
<keyword evidence="1 3" id="KW-0378">Hydrolase</keyword>
<protein>
    <submittedName>
        <fullName evidence="3">Agmatine deiminase</fullName>
        <ecNumber evidence="3">3.5.3.12</ecNumber>
    </submittedName>
</protein>
<dbReference type="PANTHER" id="PTHR31377">
    <property type="entry name" value="AGMATINE DEIMINASE-RELATED"/>
    <property type="match status" value="1"/>
</dbReference>
<dbReference type="SUPFAM" id="SSF55909">
    <property type="entry name" value="Pentein"/>
    <property type="match status" value="1"/>
</dbReference>
<dbReference type="EC" id="3.5.3.12" evidence="3"/>
<dbReference type="SUPFAM" id="SSF48452">
    <property type="entry name" value="TPR-like"/>
    <property type="match status" value="1"/>
</dbReference>
<feature type="chain" id="PRO_5021842809" evidence="2">
    <location>
        <begin position="20"/>
        <end position="675"/>
    </location>
</feature>
<name>A0A517NTI3_9BACT</name>